<evidence type="ECO:0000313" key="1">
    <source>
        <dbReference type="EMBL" id="KAJ0172503.1"/>
    </source>
</evidence>
<keyword evidence="2" id="KW-1185">Reference proteome</keyword>
<evidence type="ECO:0000313" key="2">
    <source>
        <dbReference type="Proteomes" id="UP000824533"/>
    </source>
</evidence>
<dbReference type="EMBL" id="CM034407">
    <property type="protein sequence ID" value="KAJ0172503.1"/>
    <property type="molecule type" value="Genomic_DNA"/>
</dbReference>
<reference evidence="1 2" key="1">
    <citation type="journal article" date="2021" name="Front. Genet.">
        <title>Chromosome-Level Genome Assembly Reveals Significant Gene Expansion in the Toll and IMD Signaling Pathways of Dendrolimus kikuchii.</title>
        <authorList>
            <person name="Zhou J."/>
            <person name="Wu P."/>
            <person name="Xiong Z."/>
            <person name="Liu N."/>
            <person name="Zhao N."/>
            <person name="Ji M."/>
            <person name="Qiu Y."/>
            <person name="Yang B."/>
        </authorList>
    </citation>
    <scope>NUCLEOTIDE SEQUENCE [LARGE SCALE GENOMIC DNA]</scope>
    <source>
        <strain evidence="1">Ann1</strain>
    </source>
</reference>
<comment type="caution">
    <text evidence="1">The sequence shown here is derived from an EMBL/GenBank/DDBJ whole genome shotgun (WGS) entry which is preliminary data.</text>
</comment>
<accession>A0ACC1CLP0</accession>
<proteinExistence type="predicted"/>
<organism evidence="1 2">
    <name type="scientific">Dendrolimus kikuchii</name>
    <dbReference type="NCBI Taxonomy" id="765133"/>
    <lineage>
        <taxon>Eukaryota</taxon>
        <taxon>Metazoa</taxon>
        <taxon>Ecdysozoa</taxon>
        <taxon>Arthropoda</taxon>
        <taxon>Hexapoda</taxon>
        <taxon>Insecta</taxon>
        <taxon>Pterygota</taxon>
        <taxon>Neoptera</taxon>
        <taxon>Endopterygota</taxon>
        <taxon>Lepidoptera</taxon>
        <taxon>Glossata</taxon>
        <taxon>Ditrysia</taxon>
        <taxon>Bombycoidea</taxon>
        <taxon>Lasiocampidae</taxon>
        <taxon>Dendrolimus</taxon>
    </lineage>
</organism>
<gene>
    <name evidence="1" type="ORF">K1T71_011642</name>
</gene>
<name>A0ACC1CLP0_9NEOP</name>
<dbReference type="Proteomes" id="UP000824533">
    <property type="component" value="Linkage Group LG21"/>
</dbReference>
<protein>
    <submittedName>
        <fullName evidence="1">Uncharacterized protein</fullName>
    </submittedName>
</protein>
<sequence length="288" mass="33763">MSDELLLFEFVEFDNNDSSLQRQRRLKRRRLIRELSDPFVELDDTEFIQRYRLTKQRPPNCILTALSFYATGSYQRPVGDINAHSLAQQTVSSVIREVTRCIDSPEMRRKYIHFPQNLEERNKIRKFKMPGILGCIDCTHIAIVRPVENEERFYSRKQYHSLNVQLVCDADMQITSVDASYGGSTHDAFIWNAHPVKSHLEHINESTWLLGDSGYPLRKFLMTPIINAAPDTPESHYTDIHVRTRNIIERTIGLLKARFRCLLVHSVTLQTRDGWFYYKCLCDFAKYL</sequence>